<proteinExistence type="predicted"/>
<dbReference type="GeneID" id="64672425"/>
<dbReference type="AlphaFoldDB" id="A0AAD4DP05"/>
<organism evidence="1 2">
    <name type="scientific">Suillus fuscotomentosus</name>
    <dbReference type="NCBI Taxonomy" id="1912939"/>
    <lineage>
        <taxon>Eukaryota</taxon>
        <taxon>Fungi</taxon>
        <taxon>Dikarya</taxon>
        <taxon>Basidiomycota</taxon>
        <taxon>Agaricomycotina</taxon>
        <taxon>Agaricomycetes</taxon>
        <taxon>Agaricomycetidae</taxon>
        <taxon>Boletales</taxon>
        <taxon>Suillineae</taxon>
        <taxon>Suillaceae</taxon>
        <taxon>Suillus</taxon>
    </lineage>
</organism>
<accession>A0AAD4DP05</accession>
<reference evidence="1" key="1">
    <citation type="journal article" date="2020" name="New Phytol.">
        <title>Comparative genomics reveals dynamic genome evolution in host specialist ectomycorrhizal fungi.</title>
        <authorList>
            <person name="Lofgren L.A."/>
            <person name="Nguyen N.H."/>
            <person name="Vilgalys R."/>
            <person name="Ruytinx J."/>
            <person name="Liao H.L."/>
            <person name="Branco S."/>
            <person name="Kuo A."/>
            <person name="LaButti K."/>
            <person name="Lipzen A."/>
            <person name="Andreopoulos W."/>
            <person name="Pangilinan J."/>
            <person name="Riley R."/>
            <person name="Hundley H."/>
            <person name="Na H."/>
            <person name="Barry K."/>
            <person name="Grigoriev I.V."/>
            <person name="Stajich J.E."/>
            <person name="Kennedy P.G."/>
        </authorList>
    </citation>
    <scope>NUCLEOTIDE SEQUENCE</scope>
    <source>
        <strain evidence="1">FC203</strain>
    </source>
</reference>
<evidence type="ECO:0000313" key="1">
    <source>
        <dbReference type="EMBL" id="KAG1879024.1"/>
    </source>
</evidence>
<dbReference type="RefSeq" id="XP_041216040.1">
    <property type="nucleotide sequence ID" value="XM_041378127.1"/>
</dbReference>
<sequence length="397" mass="44474">MVRTEGVAHNGWTRVNTPIRRTNMDKCQTHGATNNCTYWHRKVRRCHGSHGGNYHGTVPHVMAHNGGTLESHFQQVQGWSAVDAVARAEFERVIFLSSCFIASVTEDMTHNGYSRGAQGWSAHATVATAEFGRTVLPYGCTDVDIPSYAVVTLSSFAAWPVELYIEWYEYDPPHIYGGPPLIHAPPAKRLAADWVDRHRHKGSGGTELCTSSVVSVHPPSKVWRTMGVAGWRHISDWPSSPNAWLRGSPPRQAWYASGGATPMMRWGVTLSSFAAWPVELYIEWQLQRPPAIYYMGGQHTDAQWPVELYIVWADHPLSLMFGDGRHSSQVYHAALPIVRHIFCDGRNGIRRGVSSSNFRRRNGSDCGPSLGLMFDYGRHPVLWRHSVTPIARHIFDG</sequence>
<dbReference type="EMBL" id="JABBWK010000715">
    <property type="protein sequence ID" value="KAG1879024.1"/>
    <property type="molecule type" value="Genomic_DNA"/>
</dbReference>
<keyword evidence="2" id="KW-1185">Reference proteome</keyword>
<comment type="caution">
    <text evidence="1">The sequence shown here is derived from an EMBL/GenBank/DDBJ whole genome shotgun (WGS) entry which is preliminary data.</text>
</comment>
<name>A0AAD4DP05_9AGAM</name>
<gene>
    <name evidence="1" type="ORF">F5891DRAFT_991505</name>
</gene>
<evidence type="ECO:0000313" key="2">
    <source>
        <dbReference type="Proteomes" id="UP001195769"/>
    </source>
</evidence>
<dbReference type="Proteomes" id="UP001195769">
    <property type="component" value="Unassembled WGS sequence"/>
</dbReference>
<protein>
    <submittedName>
        <fullName evidence="1">Uncharacterized protein</fullName>
    </submittedName>
</protein>